<dbReference type="InterPro" id="IPR006076">
    <property type="entry name" value="FAD-dep_OxRdtase"/>
</dbReference>
<evidence type="ECO:0000256" key="3">
    <source>
        <dbReference type="ARBA" id="ARBA00022630"/>
    </source>
</evidence>
<keyword evidence="6" id="KW-1133">Transmembrane helix</keyword>
<dbReference type="PANTHER" id="PTHR10961">
    <property type="entry name" value="PEROXISOMAL SARCOSINE OXIDASE"/>
    <property type="match status" value="1"/>
</dbReference>
<keyword evidence="8" id="KW-1185">Reference proteome</keyword>
<keyword evidence="5" id="KW-0560">Oxidoreductase</keyword>
<evidence type="ECO:0000256" key="2">
    <source>
        <dbReference type="ARBA" id="ARBA00010989"/>
    </source>
</evidence>
<feature type="domain" description="FAD dependent oxidoreductase" evidence="7">
    <location>
        <begin position="12"/>
        <end position="368"/>
    </location>
</feature>
<evidence type="ECO:0000259" key="7">
    <source>
        <dbReference type="Pfam" id="PF01266"/>
    </source>
</evidence>
<evidence type="ECO:0000313" key="8">
    <source>
        <dbReference type="Proteomes" id="UP000694865"/>
    </source>
</evidence>
<dbReference type="SUPFAM" id="SSF51905">
    <property type="entry name" value="FAD/NAD(P)-binding domain"/>
    <property type="match status" value="1"/>
</dbReference>
<dbReference type="RefSeq" id="XP_006819316.1">
    <property type="nucleotide sequence ID" value="XM_006819253.1"/>
</dbReference>
<keyword evidence="6" id="KW-0812">Transmembrane</keyword>
<reference evidence="9" key="1">
    <citation type="submission" date="2025-08" db="UniProtKB">
        <authorList>
            <consortium name="RefSeq"/>
        </authorList>
    </citation>
    <scope>IDENTIFICATION</scope>
    <source>
        <tissue evidence="9">Testes</tissue>
    </source>
</reference>
<organism evidence="8 9">
    <name type="scientific">Saccoglossus kowalevskii</name>
    <name type="common">Acorn worm</name>
    <dbReference type="NCBI Taxonomy" id="10224"/>
    <lineage>
        <taxon>Eukaryota</taxon>
        <taxon>Metazoa</taxon>
        <taxon>Hemichordata</taxon>
        <taxon>Enteropneusta</taxon>
        <taxon>Harrimaniidae</taxon>
        <taxon>Saccoglossus</taxon>
    </lineage>
</organism>
<dbReference type="SUPFAM" id="SSF54373">
    <property type="entry name" value="FAD-linked reductases, C-terminal domain"/>
    <property type="match status" value="1"/>
</dbReference>
<evidence type="ECO:0000256" key="1">
    <source>
        <dbReference type="ARBA" id="ARBA00001974"/>
    </source>
</evidence>
<dbReference type="InterPro" id="IPR036188">
    <property type="entry name" value="FAD/NAD-bd_sf"/>
</dbReference>
<evidence type="ECO:0000256" key="5">
    <source>
        <dbReference type="ARBA" id="ARBA00023002"/>
    </source>
</evidence>
<dbReference type="InterPro" id="IPR045170">
    <property type="entry name" value="MTOX"/>
</dbReference>
<evidence type="ECO:0000313" key="9">
    <source>
        <dbReference type="RefSeq" id="XP_006819316.1"/>
    </source>
</evidence>
<gene>
    <name evidence="9" type="primary">LOC100369723</name>
</gene>
<dbReference type="Proteomes" id="UP000694865">
    <property type="component" value="Unplaced"/>
</dbReference>
<evidence type="ECO:0000256" key="4">
    <source>
        <dbReference type="ARBA" id="ARBA00022827"/>
    </source>
</evidence>
<sequence>MATPSEPQYFEYIVIGCGGIGSAATYWLAKRAGKDVLGLEQFKLGHDNGGSQDHSRIIRMLYHEECYTKLVRDTYTTFEEVEKESGVQLVYRCGGLEFTRADQPQAFKLDLWADAMAKQNIPFERLSGEQICKRFPQFTTGPNITGLYQKDSGLVDAAMANATHIQLARKHGATIRENCKVLKLEKDKDGYMKVYTNQGLFRCRRVVITSGAWTNHVLGSVGVHIPLTVTQEQVTYFATPNIKEFTKDNFPVWIFHDPGYDFYGLPIHGNTGSKIGIDAGGPSVTPETRTYNPDPIREKLCMEFFGKYIPKALGPKLYTKTCLYAMPPDRNFVIDTLTAKGFPQVIVCNGAGHAFKFSCLLGKILSQMAIDGNSQYPIDVFRLDRPALTDPSFKNDFHFDDIKLNAGKKQAKL</sequence>
<name>A0ABM0MH25_SACKO</name>
<comment type="cofactor">
    <cofactor evidence="1">
        <name>FAD</name>
        <dbReference type="ChEBI" id="CHEBI:57692"/>
    </cofactor>
</comment>
<keyword evidence="3" id="KW-0285">Flavoprotein</keyword>
<feature type="transmembrane region" description="Helical" evidence="6">
    <location>
        <begin position="12"/>
        <end position="29"/>
    </location>
</feature>
<dbReference type="Pfam" id="PF01266">
    <property type="entry name" value="DAO"/>
    <property type="match status" value="1"/>
</dbReference>
<dbReference type="GeneID" id="100369723"/>
<protein>
    <submittedName>
        <fullName evidence="9">Peroxisomal sarcosine oxidase-like</fullName>
    </submittedName>
</protein>
<comment type="similarity">
    <text evidence="2">Belongs to the MSOX/MTOX family.</text>
</comment>
<dbReference type="NCBIfam" id="NF008425">
    <property type="entry name" value="PRK11259.1"/>
    <property type="match status" value="1"/>
</dbReference>
<keyword evidence="4" id="KW-0274">FAD</keyword>
<proteinExistence type="inferred from homology"/>
<accession>A0ABM0MH25</accession>
<dbReference type="PANTHER" id="PTHR10961:SF7">
    <property type="entry name" value="FAD DEPENDENT OXIDOREDUCTASE DOMAIN-CONTAINING PROTEIN"/>
    <property type="match status" value="1"/>
</dbReference>
<evidence type="ECO:0000256" key="6">
    <source>
        <dbReference type="SAM" id="Phobius"/>
    </source>
</evidence>
<dbReference type="Gene3D" id="3.50.50.60">
    <property type="entry name" value="FAD/NAD(P)-binding domain"/>
    <property type="match status" value="1"/>
</dbReference>
<dbReference type="Gene3D" id="3.30.9.10">
    <property type="entry name" value="D-Amino Acid Oxidase, subunit A, domain 2"/>
    <property type="match status" value="1"/>
</dbReference>
<keyword evidence="6" id="KW-0472">Membrane</keyword>